<dbReference type="AlphaFoldDB" id="A0A0B7B7M5"/>
<dbReference type="Gene3D" id="1.10.4080.10">
    <property type="entry name" value="ADP-ribosylation/Crystallin J1"/>
    <property type="match status" value="1"/>
</dbReference>
<feature type="binding site" evidence="8">
    <location>
        <position position="30"/>
    </location>
    <ligand>
        <name>Mg(2+)</name>
        <dbReference type="ChEBI" id="CHEBI:18420"/>
        <label>1</label>
    </ligand>
</feature>
<evidence type="ECO:0000256" key="3">
    <source>
        <dbReference type="ARBA" id="ARBA00049582"/>
    </source>
</evidence>
<evidence type="ECO:0000313" key="10">
    <source>
        <dbReference type="EMBL" id="CEK88110.1"/>
    </source>
</evidence>
<dbReference type="InterPro" id="IPR036705">
    <property type="entry name" value="Ribosyl_crysJ1_sf"/>
</dbReference>
<evidence type="ECO:0000256" key="8">
    <source>
        <dbReference type="PIRSR" id="PIRSR605502-1"/>
    </source>
</evidence>
<feature type="binding site" evidence="8">
    <location>
        <position position="27"/>
    </location>
    <ligand>
        <name>Mg(2+)</name>
        <dbReference type="ChEBI" id="CHEBI:18420"/>
        <label>1</label>
    </ligand>
</feature>
<accession>A0A0B7B7M5</accession>
<evidence type="ECO:0000313" key="9">
    <source>
        <dbReference type="EMBL" id="CEK88107.1"/>
    </source>
</evidence>
<evidence type="ECO:0000256" key="4">
    <source>
        <dbReference type="ARBA" id="ARBA00049725"/>
    </source>
</evidence>
<dbReference type="GO" id="GO:0003875">
    <property type="term" value="F:ADP-ribosylarginine hydrolase activity"/>
    <property type="evidence" value="ECO:0007669"/>
    <property type="project" value="UniProtKB-EC"/>
</dbReference>
<comment type="similarity">
    <text evidence="1">Belongs to the ADP-ribosylglycohydrolase family.</text>
</comment>
<protein>
    <recommendedName>
        <fullName evidence="5">ADP-ribosylhydrolase ARH1</fullName>
        <ecNumber evidence="4">3.2.2.19</ecNumber>
    </recommendedName>
    <alternativeName>
        <fullName evidence="6">ADP-ribose-L-arginine cleaving enzyme</fullName>
    </alternativeName>
    <alternativeName>
        <fullName evidence="7">[Protein ADP-ribosylarginine] hydrolase</fullName>
    </alternativeName>
</protein>
<dbReference type="Pfam" id="PF03747">
    <property type="entry name" value="ADP_ribosyl_GH"/>
    <property type="match status" value="1"/>
</dbReference>
<dbReference type="GO" id="GO:0046872">
    <property type="term" value="F:metal ion binding"/>
    <property type="evidence" value="ECO:0007669"/>
    <property type="project" value="UniProtKB-KW"/>
</dbReference>
<dbReference type="EC" id="3.2.2.19" evidence="4"/>
<dbReference type="PANTHER" id="PTHR16222:SF26">
    <property type="entry name" value="ADP-RIBOSYLHYDROLASE ARH1"/>
    <property type="match status" value="1"/>
</dbReference>
<evidence type="ECO:0000256" key="7">
    <source>
        <dbReference type="ARBA" id="ARBA00049810"/>
    </source>
</evidence>
<keyword evidence="8" id="KW-0479">Metal-binding</keyword>
<dbReference type="PANTHER" id="PTHR16222">
    <property type="entry name" value="ADP-RIBOSYLGLYCOHYDROLASE"/>
    <property type="match status" value="1"/>
</dbReference>
<evidence type="ECO:0000313" key="11">
    <source>
        <dbReference type="EMBL" id="CEK88112.1"/>
    </source>
</evidence>
<reference evidence="10" key="1">
    <citation type="submission" date="2014-12" db="EMBL/GenBank/DDBJ databases">
        <title>Insight into the proteome of Arion vulgaris.</title>
        <authorList>
            <person name="Aradska J."/>
            <person name="Bulat T."/>
            <person name="Smidak R."/>
            <person name="Sarate P."/>
            <person name="Gangsoo J."/>
            <person name="Sialana F."/>
            <person name="Bilban M."/>
            <person name="Lubec G."/>
        </authorList>
    </citation>
    <scope>NUCLEOTIDE SEQUENCE</scope>
    <source>
        <tissue evidence="10">Skin</tissue>
    </source>
</reference>
<dbReference type="InterPro" id="IPR005502">
    <property type="entry name" value="Ribosyl_crysJ1"/>
</dbReference>
<dbReference type="SUPFAM" id="SSF101478">
    <property type="entry name" value="ADP-ribosylglycohydrolase"/>
    <property type="match status" value="1"/>
</dbReference>
<sequence length="79" mass="8774">MIAYDAFLGAGNSWEELCYRSMFHGGDSDSTGVIAACWFGATYGVNGVPERNYKNVEYQDRLRAVGEKLYTLAFPVDAH</sequence>
<gene>
    <name evidence="10" type="primary">ORF163249</name>
    <name evidence="9" type="synonym">ORF163233</name>
    <name evidence="11" type="synonym">ORF163256</name>
    <name evidence="12" type="synonym">ORF163262</name>
</gene>
<evidence type="ECO:0000313" key="12">
    <source>
        <dbReference type="EMBL" id="CEK88113.1"/>
    </source>
</evidence>
<feature type="binding site" evidence="8">
    <location>
        <position position="29"/>
    </location>
    <ligand>
        <name>Mg(2+)</name>
        <dbReference type="ChEBI" id="CHEBI:18420"/>
        <label>1</label>
    </ligand>
</feature>
<dbReference type="EMBL" id="HACG01041242">
    <property type="protein sequence ID" value="CEK88107.1"/>
    <property type="molecule type" value="Transcribed_RNA"/>
</dbReference>
<organism evidence="10">
    <name type="scientific">Arion vulgaris</name>
    <dbReference type="NCBI Taxonomy" id="1028688"/>
    <lineage>
        <taxon>Eukaryota</taxon>
        <taxon>Metazoa</taxon>
        <taxon>Spiralia</taxon>
        <taxon>Lophotrochozoa</taxon>
        <taxon>Mollusca</taxon>
        <taxon>Gastropoda</taxon>
        <taxon>Heterobranchia</taxon>
        <taxon>Euthyneura</taxon>
        <taxon>Panpulmonata</taxon>
        <taxon>Eupulmonata</taxon>
        <taxon>Stylommatophora</taxon>
        <taxon>Helicina</taxon>
        <taxon>Arionoidea</taxon>
        <taxon>Arionidae</taxon>
        <taxon>Arion</taxon>
    </lineage>
</organism>
<dbReference type="EMBL" id="HACG01041248">
    <property type="protein sequence ID" value="CEK88113.1"/>
    <property type="molecule type" value="Transcribed_RNA"/>
</dbReference>
<evidence type="ECO:0000256" key="6">
    <source>
        <dbReference type="ARBA" id="ARBA00049798"/>
    </source>
</evidence>
<evidence type="ECO:0000256" key="5">
    <source>
        <dbReference type="ARBA" id="ARBA00049773"/>
    </source>
</evidence>
<dbReference type="EMBL" id="HACG01041245">
    <property type="protein sequence ID" value="CEK88110.1"/>
    <property type="molecule type" value="Transcribed_RNA"/>
</dbReference>
<keyword evidence="2" id="KW-0378">Hydrolase</keyword>
<evidence type="ECO:0000256" key="2">
    <source>
        <dbReference type="ARBA" id="ARBA00022801"/>
    </source>
</evidence>
<proteinExistence type="inferred from homology"/>
<comment type="function">
    <text evidence="3">Specifically acts as an arginine mono-ADP-ribosylhydrolase by mediating the removal of mono-ADP-ribose attached to arginine residues on proteins.</text>
</comment>
<dbReference type="EMBL" id="HACG01041247">
    <property type="protein sequence ID" value="CEK88112.1"/>
    <property type="molecule type" value="Transcribed_RNA"/>
</dbReference>
<comment type="cofactor">
    <cofactor evidence="8">
        <name>Mg(2+)</name>
        <dbReference type="ChEBI" id="CHEBI:18420"/>
    </cofactor>
    <text evidence="8">Binds 2 magnesium ions per subunit.</text>
</comment>
<keyword evidence="8" id="KW-0460">Magnesium</keyword>
<evidence type="ECO:0000256" key="1">
    <source>
        <dbReference type="ARBA" id="ARBA00010702"/>
    </source>
</evidence>
<name>A0A0B7B7M5_9EUPU</name>
<dbReference type="InterPro" id="IPR050792">
    <property type="entry name" value="ADP-ribosylglycohydrolase"/>
</dbReference>